<dbReference type="GO" id="GO:0004519">
    <property type="term" value="F:endonuclease activity"/>
    <property type="evidence" value="ECO:0007669"/>
    <property type="project" value="UniProtKB-KW"/>
</dbReference>
<dbReference type="Pfam" id="PF17917">
    <property type="entry name" value="RT_RNaseH"/>
    <property type="match status" value="1"/>
</dbReference>
<dbReference type="InterPro" id="IPR001969">
    <property type="entry name" value="Aspartic_peptidase_AS"/>
</dbReference>
<evidence type="ECO:0000259" key="11">
    <source>
        <dbReference type="PROSITE" id="PS50878"/>
    </source>
</evidence>
<evidence type="ECO:0000259" key="10">
    <source>
        <dbReference type="PROSITE" id="PS50175"/>
    </source>
</evidence>
<dbReference type="PROSITE" id="PS50878">
    <property type="entry name" value="RT_POL"/>
    <property type="match status" value="1"/>
</dbReference>
<dbReference type="Pfam" id="PF00078">
    <property type="entry name" value="RVT_1"/>
    <property type="match status" value="1"/>
</dbReference>
<dbReference type="Gene3D" id="3.30.420.10">
    <property type="entry name" value="Ribonuclease H-like superfamily/Ribonuclease H"/>
    <property type="match status" value="1"/>
</dbReference>
<feature type="coiled-coil region" evidence="8">
    <location>
        <begin position="63"/>
        <end position="90"/>
    </location>
</feature>
<reference evidence="13 14" key="1">
    <citation type="journal article" date="2019" name="Sci. Rep.">
        <title>Orb-weaving spider Araneus ventricosus genome elucidates the spidroin gene catalogue.</title>
        <authorList>
            <person name="Kono N."/>
            <person name="Nakamura H."/>
            <person name="Ohtoshi R."/>
            <person name="Moran D.A.P."/>
            <person name="Shinohara A."/>
            <person name="Yoshida Y."/>
            <person name="Fujiwara M."/>
            <person name="Mori M."/>
            <person name="Tomita M."/>
            <person name="Arakawa K."/>
        </authorList>
    </citation>
    <scope>NUCLEOTIDE SEQUENCE [LARGE SCALE GENOMIC DNA]</scope>
</reference>
<dbReference type="PANTHER" id="PTHR37984:SF5">
    <property type="entry name" value="PROTEIN NYNRIN-LIKE"/>
    <property type="match status" value="1"/>
</dbReference>
<dbReference type="PROSITE" id="PS00141">
    <property type="entry name" value="ASP_PROTEASE"/>
    <property type="match status" value="1"/>
</dbReference>
<evidence type="ECO:0000256" key="4">
    <source>
        <dbReference type="ARBA" id="ARBA00022722"/>
    </source>
</evidence>
<keyword evidence="2" id="KW-0808">Transferase</keyword>
<keyword evidence="4" id="KW-0540">Nuclease</keyword>
<dbReference type="EC" id="2.7.7.49" evidence="1"/>
<dbReference type="Gene3D" id="2.40.70.10">
    <property type="entry name" value="Acid Proteases"/>
    <property type="match status" value="1"/>
</dbReference>
<dbReference type="GO" id="GO:0003676">
    <property type="term" value="F:nucleic acid binding"/>
    <property type="evidence" value="ECO:0007669"/>
    <property type="project" value="InterPro"/>
</dbReference>
<dbReference type="InterPro" id="IPR043502">
    <property type="entry name" value="DNA/RNA_pol_sf"/>
</dbReference>
<feature type="region of interest" description="Disordered" evidence="9">
    <location>
        <begin position="1615"/>
        <end position="1665"/>
    </location>
</feature>
<organism evidence="13 14">
    <name type="scientific">Araneus ventricosus</name>
    <name type="common">Orbweaver spider</name>
    <name type="synonym">Epeira ventricosa</name>
    <dbReference type="NCBI Taxonomy" id="182803"/>
    <lineage>
        <taxon>Eukaryota</taxon>
        <taxon>Metazoa</taxon>
        <taxon>Ecdysozoa</taxon>
        <taxon>Arthropoda</taxon>
        <taxon>Chelicerata</taxon>
        <taxon>Arachnida</taxon>
        <taxon>Araneae</taxon>
        <taxon>Araneomorphae</taxon>
        <taxon>Entelegynae</taxon>
        <taxon>Araneoidea</taxon>
        <taxon>Araneidae</taxon>
        <taxon>Araneus</taxon>
    </lineage>
</organism>
<dbReference type="CDD" id="cd00303">
    <property type="entry name" value="retropepsin_like"/>
    <property type="match status" value="1"/>
</dbReference>
<keyword evidence="6" id="KW-0378">Hydrolase</keyword>
<dbReference type="PROSITE" id="PS50175">
    <property type="entry name" value="ASP_PROT_RETROV"/>
    <property type="match status" value="1"/>
</dbReference>
<evidence type="ECO:0000256" key="2">
    <source>
        <dbReference type="ARBA" id="ARBA00022679"/>
    </source>
</evidence>
<dbReference type="Proteomes" id="UP000499080">
    <property type="component" value="Unassembled WGS sequence"/>
</dbReference>
<dbReference type="InterPro" id="IPR043128">
    <property type="entry name" value="Rev_trsase/Diguanyl_cyclase"/>
</dbReference>
<keyword evidence="7" id="KW-0695">RNA-directed DNA polymerase</keyword>
<dbReference type="OrthoDB" id="8065943at2759"/>
<dbReference type="GO" id="GO:0042575">
    <property type="term" value="C:DNA polymerase complex"/>
    <property type="evidence" value="ECO:0007669"/>
    <property type="project" value="UniProtKB-ARBA"/>
</dbReference>
<dbReference type="GO" id="GO:0004190">
    <property type="term" value="F:aspartic-type endopeptidase activity"/>
    <property type="evidence" value="ECO:0007669"/>
    <property type="project" value="InterPro"/>
</dbReference>
<evidence type="ECO:0000256" key="9">
    <source>
        <dbReference type="SAM" id="MobiDB-lite"/>
    </source>
</evidence>
<feature type="domain" description="Integrase catalytic" evidence="12">
    <location>
        <begin position="1075"/>
        <end position="1233"/>
    </location>
</feature>
<dbReference type="FunFam" id="3.30.70.270:FF:000020">
    <property type="entry name" value="Transposon Tf2-6 polyprotein-like Protein"/>
    <property type="match status" value="1"/>
</dbReference>
<dbReference type="InterPro" id="IPR041588">
    <property type="entry name" value="Integrase_H2C2"/>
</dbReference>
<dbReference type="GO" id="GO:0008270">
    <property type="term" value="F:zinc ion binding"/>
    <property type="evidence" value="ECO:0007669"/>
    <property type="project" value="InterPro"/>
</dbReference>
<keyword evidence="14" id="KW-1185">Reference proteome</keyword>
<dbReference type="SUPFAM" id="SSF57756">
    <property type="entry name" value="Retrovirus zinc finger-like domains"/>
    <property type="match status" value="1"/>
</dbReference>
<protein>
    <recommendedName>
        <fullName evidence="1">RNA-directed DNA polymerase</fullName>
        <ecNumber evidence="1">2.7.7.49</ecNumber>
    </recommendedName>
</protein>
<dbReference type="Pfam" id="PF00077">
    <property type="entry name" value="RVP"/>
    <property type="match status" value="1"/>
</dbReference>
<feature type="domain" description="Reverse transcriptase" evidence="11">
    <location>
        <begin position="568"/>
        <end position="748"/>
    </location>
</feature>
<dbReference type="InterPro" id="IPR001878">
    <property type="entry name" value="Znf_CCHC"/>
</dbReference>
<keyword evidence="5" id="KW-0255">Endonuclease</keyword>
<dbReference type="Gene3D" id="3.10.20.370">
    <property type="match status" value="1"/>
</dbReference>
<gene>
    <name evidence="13" type="primary">Tf2-9_2</name>
    <name evidence="13" type="ORF">AVEN_108966_1</name>
</gene>
<dbReference type="FunFam" id="3.10.20.370:FF:000001">
    <property type="entry name" value="Retrovirus-related Pol polyprotein from transposon 17.6-like protein"/>
    <property type="match status" value="1"/>
</dbReference>
<comment type="caution">
    <text evidence="13">The sequence shown here is derived from an EMBL/GenBank/DDBJ whole genome shotgun (WGS) entry which is preliminary data.</text>
</comment>
<feature type="domain" description="Peptidase A2" evidence="10">
    <location>
        <begin position="383"/>
        <end position="421"/>
    </location>
</feature>
<dbReference type="Gene3D" id="3.30.70.270">
    <property type="match status" value="2"/>
</dbReference>
<name>A0A4Y2F624_ARAVE</name>
<dbReference type="GO" id="GO:0015074">
    <property type="term" value="P:DNA integration"/>
    <property type="evidence" value="ECO:0007669"/>
    <property type="project" value="InterPro"/>
</dbReference>
<dbReference type="SUPFAM" id="SSF53098">
    <property type="entry name" value="Ribonuclease H-like"/>
    <property type="match status" value="1"/>
</dbReference>
<dbReference type="Pfam" id="PF17921">
    <property type="entry name" value="Integrase_H2C2"/>
    <property type="match status" value="1"/>
</dbReference>
<dbReference type="GO" id="GO:0006508">
    <property type="term" value="P:proteolysis"/>
    <property type="evidence" value="ECO:0007669"/>
    <property type="project" value="InterPro"/>
</dbReference>
<dbReference type="InterPro" id="IPR041373">
    <property type="entry name" value="RT_RNaseH"/>
</dbReference>
<dbReference type="Pfam" id="PF00665">
    <property type="entry name" value="rve"/>
    <property type="match status" value="1"/>
</dbReference>
<accession>A0A4Y2F624</accession>
<dbReference type="CDD" id="cd09274">
    <property type="entry name" value="RNase_HI_RT_Ty3"/>
    <property type="match status" value="1"/>
</dbReference>
<keyword evidence="3" id="KW-0548">Nucleotidyltransferase</keyword>
<dbReference type="SUPFAM" id="SSF47353">
    <property type="entry name" value="Retrovirus capsid dimerization domain-like"/>
    <property type="match status" value="1"/>
</dbReference>
<dbReference type="Gene3D" id="1.10.340.70">
    <property type="match status" value="1"/>
</dbReference>
<dbReference type="Gene3D" id="3.10.10.10">
    <property type="entry name" value="HIV Type 1 Reverse Transcriptase, subunit A, domain 1"/>
    <property type="match status" value="1"/>
</dbReference>
<dbReference type="PANTHER" id="PTHR37984">
    <property type="entry name" value="PROTEIN CBG26694"/>
    <property type="match status" value="1"/>
</dbReference>
<dbReference type="InterPro" id="IPR012337">
    <property type="entry name" value="RNaseH-like_sf"/>
</dbReference>
<dbReference type="SMART" id="SM00343">
    <property type="entry name" value="ZnF_C2HC"/>
    <property type="match status" value="1"/>
</dbReference>
<dbReference type="InterPro" id="IPR018061">
    <property type="entry name" value="Retropepsins"/>
</dbReference>
<evidence type="ECO:0000256" key="8">
    <source>
        <dbReference type="SAM" id="Coils"/>
    </source>
</evidence>
<dbReference type="SUPFAM" id="SSF56672">
    <property type="entry name" value="DNA/RNA polymerases"/>
    <property type="match status" value="1"/>
</dbReference>
<dbReference type="InterPro" id="IPR036397">
    <property type="entry name" value="RNaseH_sf"/>
</dbReference>
<evidence type="ECO:0000313" key="14">
    <source>
        <dbReference type="Proteomes" id="UP000499080"/>
    </source>
</evidence>
<sequence>MAFLLARRKEDLMTLAADLDLTFEASFTKLKLKELIVKSPDYVEDDVKKMLDGIVEERIKGEEKAEKEKIRKEKKEEREYELEKLRIQAQRIANIPNSAENVQTPNKPIHETFHKFNMQEDISLNLTLFERHAELTFLPKKDWVQKLIGLIPIEIAHLIAREPADKCNDYDHVKDLLLQRFKLSPEKFRQLFLFHQKDDVKTWQDFQHELQTYFDGWTLGLKVNTYDQLRELIIADQMKEKAPYDLREHFLDEWSTINSPIELAKKFEDYEDVRRTIKPKQFKSFAKGSSNNHKYFRGQEHFHLGNNGNEKKYFQPKRTVYDKRIKQLTCSYCKGSGHYAVDCTKRRKDSKNNKSSSSPVQICSRISKERIKTRKITIGNKTFEALIDTGSSVTLIREDVSKGIIEQSNLSRDIVVLSGLGKYEVKTKGSFQREIELDGEKYSVTWHVVPTPYLEFQAVIGSDILEQAFVGFDRKGVYFRKHEDKVWFMHTQVYEARIEDEIEVKHVTNPRIRKELSELINNYIPKKTETTNVSMRIILKDDVPVYQPARRLSFPENQAVNKQIDEWLDQGIVRQSSSEYASPIVLVKKIDGTSRLCVDYRKLNRKLVKDRFQLPLIEDVLDKLQDAKVYSTLDLKNGFFHVEVNEDCKHFTSFVVPDGQFEFNKVPFGLSTSPSVFQRYVYSIFRELMRKGIVIIYMDDLIIPAKDEDEGIEKLKKVFEVASKYGLEIKFKKCQFLRRRVEFLGHVVENGTVRPSVAKTIAVKKFPVPTTVKQVQSFLGLTGYFRKFIPAYSKIAKPLSDLIRSDNPFLFEQPQIEAFEKLKKLLTESPVLSIFQQGYGAVLLQEAEDGKLHPVQYMSKKTTPAEEKYSSYELEVLAVVNALRKFRTYLMGNHFKIITDCSAFQRTMDKKDLVTRIARWALLLEEFDYEIVHRSGQRMQHVDALSRYPVAIITSDTLTARLKRAQQEDEYTQSLRSMIGSNSDSDFFDKNEILYKYVDGRELIVVPRDMQTEIIKLAHEKGHFSAAKTEGVVKQEFFIPNLSKQVQNVIVNCVPCILTNKKSGKKDGFLNPIPKEDVPLSTYHVDFIGPLPSTNKKYQHILTIVDAFTKFTWLYPVKSTSAEDALDKLKVQQKTFGNPKRIITDRGSAFTSKAFGDYCTNENIQHFQITTGVPRGNGQVERIHRTLIPVLTKLSIADSTKWFKFVDPLQRILNSTFNRSTKWSPFELLIGVTMRNKEDLHLRDLLMEEMMEELQEQRDELRQDAKKNIQKIQAENKRTYDRKCRNAPSYQRGDLVVIQRTQFGTGLKLRPRFLGPYRIVKVKPRNRYDLEKAYNVYKQDIGIGYTVSGSCTTSRSSGGYYDVHNRGSGNCYISYGDCSASASSVPGSTNIGGYWIHDVYNAGSGSISITYCDESSEPSNDKELINNVQNAGSGTIYIKYSCGFNPNLGRKLMNDLSNAGSAKTYITYKNCCPTFSGVPSPSNNCGKLMNNIRSQGSGIIDIKYWDCGASFSSVPRNTRNTNNCGKLAHDIFNAGSGMIYITYWNCGELSSSVPSNAYIGGKLVDSVQNRGSGRVDIKYGKCSASALSARSDIITGAKLDKKLANVMPQRALKLNPENERTRRLTFEHESEGNNEKKESAEDAAEADLSCQDMQEDEEKGWSDEDAGRKVEVRVELISLIAGERGFPDTEVANHENVGHDCGNGTKALDSTEKTIEGTRKKTINWVLDGKDWFLFGEIGANYVSSFFTLNCWLRCGIILADVVGWVVPYGRRL</sequence>
<dbReference type="PROSITE" id="PS50994">
    <property type="entry name" value="INTEGRASE"/>
    <property type="match status" value="1"/>
</dbReference>
<evidence type="ECO:0000256" key="6">
    <source>
        <dbReference type="ARBA" id="ARBA00022801"/>
    </source>
</evidence>
<keyword evidence="8" id="KW-0175">Coiled coil</keyword>
<evidence type="ECO:0000256" key="7">
    <source>
        <dbReference type="ARBA" id="ARBA00022918"/>
    </source>
</evidence>
<dbReference type="InterPro" id="IPR000477">
    <property type="entry name" value="RT_dom"/>
</dbReference>
<evidence type="ECO:0000256" key="5">
    <source>
        <dbReference type="ARBA" id="ARBA00022759"/>
    </source>
</evidence>
<dbReference type="InterPro" id="IPR001584">
    <property type="entry name" value="Integrase_cat-core"/>
</dbReference>
<dbReference type="InterPro" id="IPR021109">
    <property type="entry name" value="Peptidase_aspartic_dom_sf"/>
</dbReference>
<dbReference type="GO" id="GO:0003964">
    <property type="term" value="F:RNA-directed DNA polymerase activity"/>
    <property type="evidence" value="ECO:0007669"/>
    <property type="project" value="UniProtKB-KW"/>
</dbReference>
<dbReference type="InterPro" id="IPR036875">
    <property type="entry name" value="Znf_CCHC_sf"/>
</dbReference>
<evidence type="ECO:0000256" key="3">
    <source>
        <dbReference type="ARBA" id="ARBA00022695"/>
    </source>
</evidence>
<dbReference type="InterPro" id="IPR001995">
    <property type="entry name" value="Peptidase_A2_cat"/>
</dbReference>
<dbReference type="InterPro" id="IPR050951">
    <property type="entry name" value="Retrovirus_Pol_polyprotein"/>
</dbReference>
<evidence type="ECO:0000256" key="1">
    <source>
        <dbReference type="ARBA" id="ARBA00012493"/>
    </source>
</evidence>
<feature type="coiled-coil region" evidence="8">
    <location>
        <begin position="1244"/>
        <end position="1282"/>
    </location>
</feature>
<dbReference type="CDD" id="cd01647">
    <property type="entry name" value="RT_LTR"/>
    <property type="match status" value="1"/>
</dbReference>
<feature type="compositionally biased region" description="Basic and acidic residues" evidence="9">
    <location>
        <begin position="1616"/>
        <end position="1640"/>
    </location>
</feature>
<evidence type="ECO:0000259" key="12">
    <source>
        <dbReference type="PROSITE" id="PS50994"/>
    </source>
</evidence>
<dbReference type="SUPFAM" id="SSF50630">
    <property type="entry name" value="Acid proteases"/>
    <property type="match status" value="1"/>
</dbReference>
<proteinExistence type="predicted"/>
<dbReference type="EMBL" id="BGPR01000793">
    <property type="protein sequence ID" value="GBM35769.1"/>
    <property type="molecule type" value="Genomic_DNA"/>
</dbReference>
<evidence type="ECO:0000313" key="13">
    <source>
        <dbReference type="EMBL" id="GBM35769.1"/>
    </source>
</evidence>